<evidence type="ECO:0000259" key="4">
    <source>
        <dbReference type="Pfam" id="PF07700"/>
    </source>
</evidence>
<accession>A0A0D2LZF5</accession>
<dbReference type="InterPro" id="IPR011645">
    <property type="entry name" value="HNOB_dom_associated"/>
</dbReference>
<evidence type="ECO:0000256" key="1">
    <source>
        <dbReference type="ARBA" id="ARBA00012202"/>
    </source>
</evidence>
<sequence length="325" mass="36040">MLGIINLAFEAFVKRDYGENVWMEIVQRCPGVATNWVSSCPYSDKAIYQLGAAAAAVLKMSFDDVIEAFGVDFVRYAEEKGYGRLMQVLGSNVTADSLLLHYHSSRPGMWPLVAGILKGMAEEYFGFTLGVELVASRHQGHDHEIFRLTYPHQEAIRARDDTARKAAASLFAMPPNMFYELHPFHLLMAEERLTLLQVGPALGRLLPEAQAGDPFGYHFKIRHPYVPVDYNAITGFFNTTFLVNARNTMLELIGQMLPVTLPADEGTPGSEGGAGGRGGPRRALLFLGSPRCGSLSEMQAQQLFLSDIPLHDMSRDFILLAEQRQ</sequence>
<dbReference type="InterPro" id="IPR038158">
    <property type="entry name" value="H-NOX_domain_sf"/>
</dbReference>
<dbReference type="RefSeq" id="XP_013895789.1">
    <property type="nucleotide sequence ID" value="XM_014040335.1"/>
</dbReference>
<keyword evidence="7" id="KW-1185">Reference proteome</keyword>
<dbReference type="GO" id="GO:0004383">
    <property type="term" value="F:guanylate cyclase activity"/>
    <property type="evidence" value="ECO:0007669"/>
    <property type="project" value="UniProtKB-EC"/>
</dbReference>
<dbReference type="EC" id="4.6.1.2" evidence="1"/>
<dbReference type="STRING" id="145388.A0A0D2LZF5"/>
<dbReference type="SUPFAM" id="SSF111126">
    <property type="entry name" value="Ligand-binding domain in the NO signalling and Golgi transport"/>
    <property type="match status" value="1"/>
</dbReference>
<feature type="domain" description="Haem NO binding associated" evidence="5">
    <location>
        <begin position="250"/>
        <end position="324"/>
    </location>
</feature>
<feature type="domain" description="Haem NO binding associated" evidence="5">
    <location>
        <begin position="173"/>
        <end position="248"/>
    </location>
</feature>
<keyword evidence="2" id="KW-0547">Nucleotide-binding</keyword>
<evidence type="ECO:0000313" key="7">
    <source>
        <dbReference type="Proteomes" id="UP000054498"/>
    </source>
</evidence>
<organism evidence="6 7">
    <name type="scientific">Monoraphidium neglectum</name>
    <dbReference type="NCBI Taxonomy" id="145388"/>
    <lineage>
        <taxon>Eukaryota</taxon>
        <taxon>Viridiplantae</taxon>
        <taxon>Chlorophyta</taxon>
        <taxon>core chlorophytes</taxon>
        <taxon>Chlorophyceae</taxon>
        <taxon>CS clade</taxon>
        <taxon>Sphaeropleales</taxon>
        <taxon>Selenastraceae</taxon>
        <taxon>Monoraphidium</taxon>
    </lineage>
</organism>
<name>A0A0D2LZF5_9CHLO</name>
<evidence type="ECO:0000313" key="6">
    <source>
        <dbReference type="EMBL" id="KIY96769.1"/>
    </source>
</evidence>
<dbReference type="Proteomes" id="UP000054498">
    <property type="component" value="Unassembled WGS sequence"/>
</dbReference>
<dbReference type="GO" id="GO:0008074">
    <property type="term" value="C:guanylate cyclase complex, soluble"/>
    <property type="evidence" value="ECO:0007669"/>
    <property type="project" value="TreeGrafter"/>
</dbReference>
<keyword evidence="3" id="KW-0141">cGMP biosynthesis</keyword>
<gene>
    <name evidence="6" type="ORF">MNEG_11195</name>
</gene>
<dbReference type="OrthoDB" id="6127067at2759"/>
<evidence type="ECO:0000259" key="5">
    <source>
        <dbReference type="Pfam" id="PF07701"/>
    </source>
</evidence>
<dbReference type="InterPro" id="IPR011644">
    <property type="entry name" value="Heme_NO-bd"/>
</dbReference>
<dbReference type="Gene3D" id="3.30.450.260">
    <property type="entry name" value="Haem NO binding associated domain"/>
    <property type="match status" value="1"/>
</dbReference>
<dbReference type="Pfam" id="PF07701">
    <property type="entry name" value="HNOBA"/>
    <property type="match status" value="2"/>
</dbReference>
<dbReference type="GO" id="GO:0020037">
    <property type="term" value="F:heme binding"/>
    <property type="evidence" value="ECO:0007669"/>
    <property type="project" value="InterPro"/>
</dbReference>
<reference evidence="6 7" key="1">
    <citation type="journal article" date="2013" name="BMC Genomics">
        <title>Reconstruction of the lipid metabolism for the microalga Monoraphidium neglectum from its genome sequence reveals characteristics suitable for biofuel production.</title>
        <authorList>
            <person name="Bogen C."/>
            <person name="Al-Dilaimi A."/>
            <person name="Albersmeier A."/>
            <person name="Wichmann J."/>
            <person name="Grundmann M."/>
            <person name="Rupp O."/>
            <person name="Lauersen K.J."/>
            <person name="Blifernez-Klassen O."/>
            <person name="Kalinowski J."/>
            <person name="Goesmann A."/>
            <person name="Mussgnug J.H."/>
            <person name="Kruse O."/>
        </authorList>
    </citation>
    <scope>NUCLEOTIDE SEQUENCE [LARGE SCALE GENOMIC DNA]</scope>
    <source>
        <strain evidence="6 7">SAG 48.87</strain>
    </source>
</reference>
<dbReference type="Pfam" id="PF07700">
    <property type="entry name" value="HNOB"/>
    <property type="match status" value="2"/>
</dbReference>
<feature type="domain" description="Heme NO-binding" evidence="4">
    <location>
        <begin position="3"/>
        <end position="93"/>
    </location>
</feature>
<dbReference type="GeneID" id="25728433"/>
<dbReference type="AlphaFoldDB" id="A0A0D2LZF5"/>
<evidence type="ECO:0000256" key="2">
    <source>
        <dbReference type="ARBA" id="ARBA00022741"/>
    </source>
</evidence>
<dbReference type="Gene3D" id="3.90.1520.10">
    <property type="entry name" value="H-NOX domain"/>
    <property type="match status" value="2"/>
</dbReference>
<dbReference type="PANTHER" id="PTHR45655">
    <property type="entry name" value="GUANYLATE CYCLASE SOLUBLE SUBUNIT BETA-2"/>
    <property type="match status" value="1"/>
</dbReference>
<dbReference type="GO" id="GO:0070482">
    <property type="term" value="P:response to oxygen levels"/>
    <property type="evidence" value="ECO:0007669"/>
    <property type="project" value="TreeGrafter"/>
</dbReference>
<evidence type="ECO:0000256" key="3">
    <source>
        <dbReference type="ARBA" id="ARBA00023293"/>
    </source>
</evidence>
<dbReference type="InterPro" id="IPR042463">
    <property type="entry name" value="HNOB_dom_associated_sf"/>
</dbReference>
<feature type="non-terminal residue" evidence="6">
    <location>
        <position position="325"/>
    </location>
</feature>
<keyword evidence="6" id="KW-0456">Lyase</keyword>
<feature type="domain" description="Heme NO-binding" evidence="4">
    <location>
        <begin position="95"/>
        <end position="131"/>
    </location>
</feature>
<dbReference type="InterPro" id="IPR024096">
    <property type="entry name" value="NO_sig/Golgi_transp_ligand-bd"/>
</dbReference>
<protein>
    <recommendedName>
        <fullName evidence="1">guanylate cyclase</fullName>
        <ecNumber evidence="1">4.6.1.2</ecNumber>
    </recommendedName>
</protein>
<dbReference type="PANTHER" id="PTHR45655:SF13">
    <property type="entry name" value="SOLUBLE GUANYLATE CYCLASE GCY-32-RELATED"/>
    <property type="match status" value="1"/>
</dbReference>
<dbReference type="GO" id="GO:0019934">
    <property type="term" value="P:cGMP-mediated signaling"/>
    <property type="evidence" value="ECO:0007669"/>
    <property type="project" value="TreeGrafter"/>
</dbReference>
<dbReference type="GO" id="GO:0000166">
    <property type="term" value="F:nucleotide binding"/>
    <property type="evidence" value="ECO:0007669"/>
    <property type="project" value="UniProtKB-KW"/>
</dbReference>
<dbReference type="KEGG" id="mng:MNEG_11195"/>
<proteinExistence type="predicted"/>
<dbReference type="EMBL" id="KK102853">
    <property type="protein sequence ID" value="KIY96769.1"/>
    <property type="molecule type" value="Genomic_DNA"/>
</dbReference>